<dbReference type="EMBL" id="JBHTJZ010000014">
    <property type="protein sequence ID" value="MFD0960173.1"/>
    <property type="molecule type" value="Genomic_DNA"/>
</dbReference>
<evidence type="ECO:0000256" key="1">
    <source>
        <dbReference type="ARBA" id="ARBA00022801"/>
    </source>
</evidence>
<comment type="similarity">
    <text evidence="2">Belongs to the AB hydrolase superfamily. FUS2 hydrolase family.</text>
</comment>
<dbReference type="PANTHER" id="PTHR22946">
    <property type="entry name" value="DIENELACTONE HYDROLASE DOMAIN-CONTAINING PROTEIN-RELATED"/>
    <property type="match status" value="1"/>
</dbReference>
<dbReference type="Gene3D" id="3.40.50.1820">
    <property type="entry name" value="alpha/beta hydrolase"/>
    <property type="match status" value="1"/>
</dbReference>
<dbReference type="GO" id="GO:0016787">
    <property type="term" value="F:hydrolase activity"/>
    <property type="evidence" value="ECO:0007669"/>
    <property type="project" value="UniProtKB-KW"/>
</dbReference>
<dbReference type="Pfam" id="PF00561">
    <property type="entry name" value="Abhydrolase_1"/>
    <property type="match status" value="1"/>
</dbReference>
<gene>
    <name evidence="4" type="ORF">ACFQ2I_12305</name>
</gene>
<dbReference type="InterPro" id="IPR000073">
    <property type="entry name" value="AB_hydrolase_1"/>
</dbReference>
<dbReference type="RefSeq" id="WP_377564545.1">
    <property type="nucleotide sequence ID" value="NZ_JBHTJZ010000014.1"/>
</dbReference>
<evidence type="ECO:0000256" key="2">
    <source>
        <dbReference type="ARBA" id="ARBA00038115"/>
    </source>
</evidence>
<dbReference type="InterPro" id="IPR050261">
    <property type="entry name" value="FrsA_esterase"/>
</dbReference>
<sequence>MEKQLVLRHDNELELAATLHYPADIGAGNQETECNRKYGAIIICHGFIGNRVGIDRLFVKTARALAANGCFVMRFDYGGCGESSGDYGVLGFDAMVDQTRTVIDYMSAMDCVDPQRIVLLGHSLGGAVSIITAAKDKRVKRLVLWSPVGYPFNDIVRIVGRESYDEAVMKGGVDHMGYVLRPAYFDSLMQHQPFQTAPRFGGDVLLVHGTSDEVIPVDYSFLYQKVFWTRSEGVCDKEILFQAGHTYSSRKHQEEAISVTSQWLEKRDRQQQEWHHWSI</sequence>
<comment type="caution">
    <text evidence="4">The sequence shown here is derived from an EMBL/GenBank/DDBJ whole genome shotgun (WGS) entry which is preliminary data.</text>
</comment>
<dbReference type="SUPFAM" id="SSF53474">
    <property type="entry name" value="alpha/beta-Hydrolases"/>
    <property type="match status" value="1"/>
</dbReference>
<name>A0ABW3HRN2_9BACL</name>
<evidence type="ECO:0000259" key="3">
    <source>
        <dbReference type="Pfam" id="PF00561"/>
    </source>
</evidence>
<keyword evidence="5" id="KW-1185">Reference proteome</keyword>
<proteinExistence type="inferred from homology"/>
<organism evidence="4 5">
    <name type="scientific">Paenibacillus chungangensis</name>
    <dbReference type="NCBI Taxonomy" id="696535"/>
    <lineage>
        <taxon>Bacteria</taxon>
        <taxon>Bacillati</taxon>
        <taxon>Bacillota</taxon>
        <taxon>Bacilli</taxon>
        <taxon>Bacillales</taxon>
        <taxon>Paenibacillaceae</taxon>
        <taxon>Paenibacillus</taxon>
    </lineage>
</organism>
<dbReference type="Proteomes" id="UP001596989">
    <property type="component" value="Unassembled WGS sequence"/>
</dbReference>
<dbReference type="InterPro" id="IPR029058">
    <property type="entry name" value="AB_hydrolase_fold"/>
</dbReference>
<keyword evidence="1 4" id="KW-0378">Hydrolase</keyword>
<dbReference type="PANTHER" id="PTHR22946:SF9">
    <property type="entry name" value="POLYKETIDE TRANSFERASE AF380"/>
    <property type="match status" value="1"/>
</dbReference>
<protein>
    <submittedName>
        <fullName evidence="4">Alpha/beta hydrolase</fullName>
    </submittedName>
</protein>
<feature type="domain" description="AB hydrolase-1" evidence="3">
    <location>
        <begin position="40"/>
        <end position="153"/>
    </location>
</feature>
<evidence type="ECO:0000313" key="5">
    <source>
        <dbReference type="Proteomes" id="UP001596989"/>
    </source>
</evidence>
<reference evidence="5" key="1">
    <citation type="journal article" date="2019" name="Int. J. Syst. Evol. Microbiol.">
        <title>The Global Catalogue of Microorganisms (GCM) 10K type strain sequencing project: providing services to taxonomists for standard genome sequencing and annotation.</title>
        <authorList>
            <consortium name="The Broad Institute Genomics Platform"/>
            <consortium name="The Broad Institute Genome Sequencing Center for Infectious Disease"/>
            <person name="Wu L."/>
            <person name="Ma J."/>
        </authorList>
    </citation>
    <scope>NUCLEOTIDE SEQUENCE [LARGE SCALE GENOMIC DNA]</scope>
    <source>
        <strain evidence="5">CCUG 59129</strain>
    </source>
</reference>
<evidence type="ECO:0000313" key="4">
    <source>
        <dbReference type="EMBL" id="MFD0960173.1"/>
    </source>
</evidence>
<accession>A0ABW3HRN2</accession>